<feature type="transmembrane region" description="Helical" evidence="1">
    <location>
        <begin position="36"/>
        <end position="55"/>
    </location>
</feature>
<keyword evidence="1" id="KW-0472">Membrane</keyword>
<reference evidence="2 3" key="2">
    <citation type="journal article" date="2017" name="Front. Plant Sci.">
        <title>Gene Classification and Mining of Molecular Markers Useful in Red Clover (Trifolium pratense) Breeding.</title>
        <authorList>
            <person name="Istvanek J."/>
            <person name="Dluhosova J."/>
            <person name="Dluhos P."/>
            <person name="Patkova L."/>
            <person name="Nedelnik J."/>
            <person name="Repkova J."/>
        </authorList>
    </citation>
    <scope>NUCLEOTIDE SEQUENCE [LARGE SCALE GENOMIC DNA]</scope>
    <source>
        <strain evidence="3">cv. Tatra</strain>
        <tissue evidence="2">Young leaves</tissue>
    </source>
</reference>
<keyword evidence="1" id="KW-1133">Transmembrane helix</keyword>
<evidence type="ECO:0000256" key="1">
    <source>
        <dbReference type="SAM" id="Phobius"/>
    </source>
</evidence>
<name>A0A2K3LU40_TRIPR</name>
<gene>
    <name evidence="2" type="ORF">L195_g038088</name>
</gene>
<dbReference type="Proteomes" id="UP000236291">
    <property type="component" value="Unassembled WGS sequence"/>
</dbReference>
<organism evidence="2 3">
    <name type="scientific">Trifolium pratense</name>
    <name type="common">Red clover</name>
    <dbReference type="NCBI Taxonomy" id="57577"/>
    <lineage>
        <taxon>Eukaryota</taxon>
        <taxon>Viridiplantae</taxon>
        <taxon>Streptophyta</taxon>
        <taxon>Embryophyta</taxon>
        <taxon>Tracheophyta</taxon>
        <taxon>Spermatophyta</taxon>
        <taxon>Magnoliopsida</taxon>
        <taxon>eudicotyledons</taxon>
        <taxon>Gunneridae</taxon>
        <taxon>Pentapetalae</taxon>
        <taxon>rosids</taxon>
        <taxon>fabids</taxon>
        <taxon>Fabales</taxon>
        <taxon>Fabaceae</taxon>
        <taxon>Papilionoideae</taxon>
        <taxon>50 kb inversion clade</taxon>
        <taxon>NPAAA clade</taxon>
        <taxon>Hologalegina</taxon>
        <taxon>IRL clade</taxon>
        <taxon>Trifolieae</taxon>
        <taxon>Trifolium</taxon>
    </lineage>
</organism>
<feature type="non-terminal residue" evidence="2">
    <location>
        <position position="1"/>
    </location>
</feature>
<comment type="caution">
    <text evidence="2">The sequence shown here is derived from an EMBL/GenBank/DDBJ whole genome shotgun (WGS) entry which is preliminary data.</text>
</comment>
<keyword evidence="1" id="KW-0812">Transmembrane</keyword>
<dbReference type="AlphaFoldDB" id="A0A2K3LU40"/>
<evidence type="ECO:0000313" key="3">
    <source>
        <dbReference type="Proteomes" id="UP000236291"/>
    </source>
</evidence>
<proteinExistence type="predicted"/>
<reference evidence="2 3" key="1">
    <citation type="journal article" date="2014" name="Am. J. Bot.">
        <title>Genome assembly and annotation for red clover (Trifolium pratense; Fabaceae).</title>
        <authorList>
            <person name="Istvanek J."/>
            <person name="Jaros M."/>
            <person name="Krenek A."/>
            <person name="Repkova J."/>
        </authorList>
    </citation>
    <scope>NUCLEOTIDE SEQUENCE [LARGE SCALE GENOMIC DNA]</scope>
    <source>
        <strain evidence="3">cv. Tatra</strain>
        <tissue evidence="2">Young leaves</tissue>
    </source>
</reference>
<evidence type="ECO:0000313" key="2">
    <source>
        <dbReference type="EMBL" id="PNX82061.1"/>
    </source>
</evidence>
<accession>A0A2K3LU40</accession>
<protein>
    <submittedName>
        <fullName evidence="2">Uncharacterized protein</fullName>
    </submittedName>
</protein>
<sequence length="130" mass="15006">SEDDAAIEHVGLLSPNLGILNMMIYMIDTTIFKGTIIWWVVVLIIDLIYLGKYIILQLGERISPCCMSKPSPLLERKLEEEVRIAAEELERARSLRNRHAIVYEEANQRILEYDEQFNFSCSTSIEGPKY</sequence>
<dbReference type="EMBL" id="ASHM01041192">
    <property type="protein sequence ID" value="PNX82061.1"/>
    <property type="molecule type" value="Genomic_DNA"/>
</dbReference>